<reference evidence="5 7" key="2">
    <citation type="submission" date="2024-07" db="EMBL/GenBank/DDBJ databases">
        <authorList>
            <person name="Akdeniz Z."/>
        </authorList>
    </citation>
    <scope>NUCLEOTIDE SEQUENCE [LARGE SCALE GENOMIC DNA]</scope>
</reference>
<evidence type="ECO:0000313" key="5">
    <source>
        <dbReference type="EMBL" id="CAL6089385.1"/>
    </source>
</evidence>
<dbReference type="Proteomes" id="UP001642409">
    <property type="component" value="Unassembled WGS sequence"/>
</dbReference>
<dbReference type="EMBL" id="CATOUU010000632">
    <property type="protein sequence ID" value="CAI9936138.1"/>
    <property type="molecule type" value="Genomic_DNA"/>
</dbReference>
<evidence type="ECO:0000313" key="6">
    <source>
        <dbReference type="EMBL" id="CAL6089395.1"/>
    </source>
</evidence>
<dbReference type="AlphaFoldDB" id="A0AA86PEZ1"/>
<evidence type="ECO:0000256" key="2">
    <source>
        <dbReference type="SAM" id="SignalP"/>
    </source>
</evidence>
<accession>A0AA86PEZ1</accession>
<name>A0AA86PEZ1_9EUKA</name>
<gene>
    <name evidence="3" type="ORF">HINF_LOCUS23783</name>
    <name evidence="4" type="ORF">HINF_LOCUS23788</name>
    <name evidence="5" type="ORF">HINF_LOCUS64806</name>
    <name evidence="6" type="ORF">HINF_LOCUS64811</name>
</gene>
<feature type="chain" id="PRO_5044704999" evidence="2">
    <location>
        <begin position="20"/>
        <end position="130"/>
    </location>
</feature>
<sequence length="130" mass="14505">MSLLPHSVVELVLIRLCGSASSPAEMGAARVRSSQLRDSIRASADNTNSAHCPTGRVAAATLHLCVRNPGVALPLMGKRYRQRAQMASIISSWPGKLNEKFQQLFYIIIKRLVLFSIIFYLVNNLYQQYK</sequence>
<comment type="caution">
    <text evidence="3">The sequence shown here is derived from an EMBL/GenBank/DDBJ whole genome shotgun (WGS) entry which is preliminary data.</text>
</comment>
<evidence type="ECO:0000313" key="7">
    <source>
        <dbReference type="Proteomes" id="UP001642409"/>
    </source>
</evidence>
<dbReference type="EMBL" id="CATOUU010000632">
    <property type="protein sequence ID" value="CAI9936143.1"/>
    <property type="molecule type" value="Genomic_DNA"/>
</dbReference>
<keyword evidence="1" id="KW-0812">Transmembrane</keyword>
<proteinExistence type="predicted"/>
<dbReference type="EMBL" id="CAXDID020000419">
    <property type="protein sequence ID" value="CAL6089385.1"/>
    <property type="molecule type" value="Genomic_DNA"/>
</dbReference>
<feature type="transmembrane region" description="Helical" evidence="1">
    <location>
        <begin position="104"/>
        <end position="122"/>
    </location>
</feature>
<feature type="signal peptide" evidence="2">
    <location>
        <begin position="1"/>
        <end position="19"/>
    </location>
</feature>
<reference evidence="3" key="1">
    <citation type="submission" date="2023-06" db="EMBL/GenBank/DDBJ databases">
        <authorList>
            <person name="Kurt Z."/>
        </authorList>
    </citation>
    <scope>NUCLEOTIDE SEQUENCE</scope>
</reference>
<keyword evidence="2" id="KW-0732">Signal</keyword>
<evidence type="ECO:0000256" key="1">
    <source>
        <dbReference type="SAM" id="Phobius"/>
    </source>
</evidence>
<keyword evidence="1" id="KW-0472">Membrane</keyword>
<keyword evidence="1" id="KW-1133">Transmembrane helix</keyword>
<protein>
    <submittedName>
        <fullName evidence="5">Hypothetical_protein</fullName>
    </submittedName>
</protein>
<organism evidence="3">
    <name type="scientific">Hexamita inflata</name>
    <dbReference type="NCBI Taxonomy" id="28002"/>
    <lineage>
        <taxon>Eukaryota</taxon>
        <taxon>Metamonada</taxon>
        <taxon>Diplomonadida</taxon>
        <taxon>Hexamitidae</taxon>
        <taxon>Hexamitinae</taxon>
        <taxon>Hexamita</taxon>
    </lineage>
</organism>
<dbReference type="EMBL" id="CAXDID020000419">
    <property type="protein sequence ID" value="CAL6089395.1"/>
    <property type="molecule type" value="Genomic_DNA"/>
</dbReference>
<evidence type="ECO:0000313" key="3">
    <source>
        <dbReference type="EMBL" id="CAI9936138.1"/>
    </source>
</evidence>
<evidence type="ECO:0000313" key="4">
    <source>
        <dbReference type="EMBL" id="CAI9936143.1"/>
    </source>
</evidence>
<keyword evidence="7" id="KW-1185">Reference proteome</keyword>